<dbReference type="AlphaFoldDB" id="A0A0W0U2U4"/>
<protein>
    <submittedName>
        <fullName evidence="1">Uncharacterized protein</fullName>
    </submittedName>
</protein>
<evidence type="ECO:0000313" key="1">
    <source>
        <dbReference type="EMBL" id="KTD02074.1"/>
    </source>
</evidence>
<keyword evidence="2" id="KW-1185">Reference proteome</keyword>
<dbReference type="Proteomes" id="UP000054785">
    <property type="component" value="Unassembled WGS sequence"/>
</dbReference>
<name>A0A0W0U2U4_9GAMM</name>
<dbReference type="PATRIC" id="fig|45065.4.peg.822"/>
<dbReference type="RefSeq" id="WP_028386619.1">
    <property type="nucleotide sequence ID" value="NZ_CAAAHN010000021.1"/>
</dbReference>
<dbReference type="STRING" id="45065.Lgee_0766"/>
<proteinExistence type="predicted"/>
<evidence type="ECO:0000313" key="2">
    <source>
        <dbReference type="Proteomes" id="UP000054785"/>
    </source>
</evidence>
<sequence length="148" mass="16031">MGQTLSAKITRLNLAAATLGTLLEGDKAHFSQNTLDALLESIPAKEAANLALSEALQALIMSPELQLLEGSLIERLETFLRSENNTLLKENVRQLKNTLERVYPELLALSAIVQNSANHYAELLFAAIKGPDAENLATYNSSGLLQEG</sequence>
<comment type="caution">
    <text evidence="1">The sequence shown here is derived from an EMBL/GenBank/DDBJ whole genome shotgun (WGS) entry which is preliminary data.</text>
</comment>
<reference evidence="1 2" key="1">
    <citation type="submission" date="2015-11" db="EMBL/GenBank/DDBJ databases">
        <title>Genomic analysis of 38 Legionella species identifies large and diverse effector repertoires.</title>
        <authorList>
            <person name="Burstein D."/>
            <person name="Amaro F."/>
            <person name="Zusman T."/>
            <person name="Lifshitz Z."/>
            <person name="Cohen O."/>
            <person name="Gilbert J.A."/>
            <person name="Pupko T."/>
            <person name="Shuman H.A."/>
            <person name="Segal G."/>
        </authorList>
    </citation>
    <scope>NUCLEOTIDE SEQUENCE [LARGE SCALE GENOMIC DNA]</scope>
    <source>
        <strain evidence="1 2">ATCC 49504</strain>
    </source>
</reference>
<gene>
    <name evidence="1" type="ORF">Lgee_0766</name>
</gene>
<accession>A0A0W0U2U4</accession>
<dbReference type="EMBL" id="LNYC01000022">
    <property type="protein sequence ID" value="KTD02074.1"/>
    <property type="molecule type" value="Genomic_DNA"/>
</dbReference>
<organism evidence="1 2">
    <name type="scientific">Legionella geestiana</name>
    <dbReference type="NCBI Taxonomy" id="45065"/>
    <lineage>
        <taxon>Bacteria</taxon>
        <taxon>Pseudomonadati</taxon>
        <taxon>Pseudomonadota</taxon>
        <taxon>Gammaproteobacteria</taxon>
        <taxon>Legionellales</taxon>
        <taxon>Legionellaceae</taxon>
        <taxon>Legionella</taxon>
    </lineage>
</organism>